<dbReference type="Proteomes" id="UP000230423">
    <property type="component" value="Unassembled WGS sequence"/>
</dbReference>
<evidence type="ECO:0000256" key="7">
    <source>
        <dbReference type="ARBA" id="ARBA00022801"/>
    </source>
</evidence>
<dbReference type="InterPro" id="IPR003146">
    <property type="entry name" value="M14A_act_pep"/>
</dbReference>
<keyword evidence="4" id="KW-0645">Protease</keyword>
<keyword evidence="8" id="KW-0862">Zinc</keyword>
<evidence type="ECO:0000256" key="3">
    <source>
        <dbReference type="ARBA" id="ARBA00022645"/>
    </source>
</evidence>
<feature type="signal peptide" evidence="12">
    <location>
        <begin position="1"/>
        <end position="29"/>
    </location>
</feature>
<evidence type="ECO:0000259" key="13">
    <source>
        <dbReference type="Pfam" id="PF02244"/>
    </source>
</evidence>
<comment type="similarity">
    <text evidence="2">Belongs to the peptidase M14 family.</text>
</comment>
<feature type="domain" description="Carboxypeptidase activation peptide" evidence="13">
    <location>
        <begin position="45"/>
        <end position="117"/>
    </location>
</feature>
<evidence type="ECO:0000256" key="11">
    <source>
        <dbReference type="ARBA" id="ARBA00069039"/>
    </source>
</evidence>
<name>A0A2G9V6H6_TELCI</name>
<evidence type="ECO:0000256" key="10">
    <source>
        <dbReference type="ARBA" id="ARBA00023157"/>
    </source>
</evidence>
<keyword evidence="9" id="KW-0482">Metalloprotease</keyword>
<accession>A0A2G9V6H6</accession>
<dbReference type="Gene3D" id="3.30.70.340">
    <property type="entry name" value="Metallocarboxypeptidase-like"/>
    <property type="match status" value="1"/>
</dbReference>
<organism evidence="14 15">
    <name type="scientific">Teladorsagia circumcincta</name>
    <name type="common">Brown stomach worm</name>
    <name type="synonym">Ostertagia circumcincta</name>
    <dbReference type="NCBI Taxonomy" id="45464"/>
    <lineage>
        <taxon>Eukaryota</taxon>
        <taxon>Metazoa</taxon>
        <taxon>Ecdysozoa</taxon>
        <taxon>Nematoda</taxon>
        <taxon>Chromadorea</taxon>
        <taxon>Rhabditida</taxon>
        <taxon>Rhabditina</taxon>
        <taxon>Rhabditomorpha</taxon>
        <taxon>Strongyloidea</taxon>
        <taxon>Trichostrongylidae</taxon>
        <taxon>Teladorsagia</taxon>
    </lineage>
</organism>
<proteinExistence type="inferred from homology"/>
<dbReference type="EMBL" id="KZ345003">
    <property type="protein sequence ID" value="PIO77320.1"/>
    <property type="molecule type" value="Genomic_DNA"/>
</dbReference>
<keyword evidence="10" id="KW-1015">Disulfide bond</keyword>
<keyword evidence="5" id="KW-0479">Metal-binding</keyword>
<evidence type="ECO:0000256" key="1">
    <source>
        <dbReference type="ARBA" id="ARBA00001947"/>
    </source>
</evidence>
<dbReference type="Pfam" id="PF02244">
    <property type="entry name" value="Propep_M14"/>
    <property type="match status" value="1"/>
</dbReference>
<keyword evidence="15" id="KW-1185">Reference proteome</keyword>
<dbReference type="InterPro" id="IPR036990">
    <property type="entry name" value="M14A-like_propep"/>
</dbReference>
<dbReference type="AlphaFoldDB" id="A0A2G9V6H6"/>
<reference evidence="14 15" key="1">
    <citation type="submission" date="2015-09" db="EMBL/GenBank/DDBJ databases">
        <title>Draft genome of the parasitic nematode Teladorsagia circumcincta isolate WARC Sus (inbred).</title>
        <authorList>
            <person name="Mitreva M."/>
        </authorList>
    </citation>
    <scope>NUCLEOTIDE SEQUENCE [LARGE SCALE GENOMIC DNA]</scope>
    <source>
        <strain evidence="14 15">S</strain>
    </source>
</reference>
<dbReference type="OrthoDB" id="5779898at2759"/>
<evidence type="ECO:0000256" key="2">
    <source>
        <dbReference type="ARBA" id="ARBA00005988"/>
    </source>
</evidence>
<dbReference type="FunFam" id="3.30.70.340:FF:000002">
    <property type="entry name" value="Carboxypeptidase A"/>
    <property type="match status" value="1"/>
</dbReference>
<feature type="chain" id="PRO_5013782472" description="Zinc carboxypeptidase A 1" evidence="12">
    <location>
        <begin position="30"/>
        <end position="151"/>
    </location>
</feature>
<evidence type="ECO:0000256" key="12">
    <source>
        <dbReference type="SAM" id="SignalP"/>
    </source>
</evidence>
<protein>
    <recommendedName>
        <fullName evidence="11">Zinc carboxypeptidase A 1</fullName>
    </recommendedName>
</protein>
<evidence type="ECO:0000256" key="8">
    <source>
        <dbReference type="ARBA" id="ARBA00022833"/>
    </source>
</evidence>
<evidence type="ECO:0000256" key="4">
    <source>
        <dbReference type="ARBA" id="ARBA00022670"/>
    </source>
</evidence>
<dbReference type="GO" id="GO:0004180">
    <property type="term" value="F:carboxypeptidase activity"/>
    <property type="evidence" value="ECO:0007669"/>
    <property type="project" value="UniProtKB-KW"/>
</dbReference>
<dbReference type="GO" id="GO:0046872">
    <property type="term" value="F:metal ion binding"/>
    <property type="evidence" value="ECO:0007669"/>
    <property type="project" value="UniProtKB-KW"/>
</dbReference>
<keyword evidence="6 12" id="KW-0732">Signal</keyword>
<dbReference type="GO" id="GO:0008237">
    <property type="term" value="F:metallopeptidase activity"/>
    <property type="evidence" value="ECO:0007669"/>
    <property type="project" value="UniProtKB-KW"/>
</dbReference>
<gene>
    <name evidence="14" type="ORF">TELCIR_00594</name>
</gene>
<evidence type="ECO:0000313" key="15">
    <source>
        <dbReference type="Proteomes" id="UP000230423"/>
    </source>
</evidence>
<evidence type="ECO:0000256" key="5">
    <source>
        <dbReference type="ARBA" id="ARBA00022723"/>
    </source>
</evidence>
<sequence length="151" mass="17152">MAIAAPEFDFYMPRMLILFVCIYLSLAAASTDNSRLDEEGPFKVFRVVPTTAVQLKRMIALFETAKSDEADFWHAPSVVNSTIDVMVSPSFTDKFASFLKEHKYPFHVAIEDLKKLLIEKEGTIKMNHEGVGENEFIRMHDDTGAFVSKLR</sequence>
<dbReference type="GO" id="GO:0006508">
    <property type="term" value="P:proteolysis"/>
    <property type="evidence" value="ECO:0007669"/>
    <property type="project" value="UniProtKB-KW"/>
</dbReference>
<evidence type="ECO:0000256" key="6">
    <source>
        <dbReference type="ARBA" id="ARBA00022729"/>
    </source>
</evidence>
<keyword evidence="7" id="KW-0378">Hydrolase</keyword>
<keyword evidence="3 14" id="KW-0121">Carboxypeptidase</keyword>
<dbReference type="SUPFAM" id="SSF54897">
    <property type="entry name" value="Protease propeptides/inhibitors"/>
    <property type="match status" value="1"/>
</dbReference>
<evidence type="ECO:0000313" key="14">
    <source>
        <dbReference type="EMBL" id="PIO77320.1"/>
    </source>
</evidence>
<evidence type="ECO:0000256" key="9">
    <source>
        <dbReference type="ARBA" id="ARBA00023049"/>
    </source>
</evidence>
<comment type="cofactor">
    <cofactor evidence="1">
        <name>Zn(2+)</name>
        <dbReference type="ChEBI" id="CHEBI:29105"/>
    </cofactor>
</comment>